<dbReference type="Proteomes" id="UP001174050">
    <property type="component" value="Unassembled WGS sequence"/>
</dbReference>
<keyword evidence="2" id="KW-1185">Reference proteome</keyword>
<evidence type="ECO:0000313" key="1">
    <source>
        <dbReference type="EMBL" id="MDN3296443.1"/>
    </source>
</evidence>
<dbReference type="RefSeq" id="WP_290113680.1">
    <property type="nucleotide sequence ID" value="NZ_JAUEPL010000033.1"/>
</dbReference>
<organism evidence="1 2">
    <name type="scientific">Streptomyces ficellus</name>
    <dbReference type="NCBI Taxonomy" id="1977088"/>
    <lineage>
        <taxon>Bacteria</taxon>
        <taxon>Bacillati</taxon>
        <taxon>Actinomycetota</taxon>
        <taxon>Actinomycetes</taxon>
        <taxon>Kitasatosporales</taxon>
        <taxon>Streptomycetaceae</taxon>
        <taxon>Streptomyces</taxon>
    </lineage>
</organism>
<sequence length="207" mass="21617">MDGMDLLDAVDAILGWDDEIDEIGGDEGGDLARLLDYAGSAYRVNDAGNGLEVRISRPVRDAVSRTVADAAGRSATGSASDHLALAWQAAYGMHPDPVRAYSEAIKAVECAAHAVVQPNHAKATLGTMLGELSGGARVKFTTALATPAGKDPILPVEAMMRALWDGQTSRHGKQTATVPETLEASRAAIHIAATLVQWFASGAIART</sequence>
<gene>
    <name evidence="1" type="ORF">QWM81_20765</name>
</gene>
<dbReference type="EMBL" id="JAUEPL010000033">
    <property type="protein sequence ID" value="MDN3296443.1"/>
    <property type="molecule type" value="Genomic_DNA"/>
</dbReference>
<proteinExistence type="predicted"/>
<name>A0ABT7ZAB1_9ACTN</name>
<protein>
    <submittedName>
        <fullName evidence="1">Uncharacterized protein</fullName>
    </submittedName>
</protein>
<evidence type="ECO:0000313" key="2">
    <source>
        <dbReference type="Proteomes" id="UP001174050"/>
    </source>
</evidence>
<accession>A0ABT7ZAB1</accession>
<comment type="caution">
    <text evidence="1">The sequence shown here is derived from an EMBL/GenBank/DDBJ whole genome shotgun (WGS) entry which is preliminary data.</text>
</comment>
<reference evidence="1" key="1">
    <citation type="submission" date="2023-06" db="EMBL/GenBank/DDBJ databases">
        <title>WGS-Sequencing of Streptomyces ficellus isolate 21 collected from sand in Gara Djebilet Iron Mine in Algeria.</title>
        <authorList>
            <person name="Zegers G.P."/>
            <person name="Gomez A."/>
            <person name="Gueddou A."/>
            <person name="Zahara A.F."/>
            <person name="Worth M."/>
            <person name="Sevigny J.L."/>
            <person name="Tisa L."/>
        </authorList>
    </citation>
    <scope>NUCLEOTIDE SEQUENCE</scope>
    <source>
        <strain evidence="1">AS11</strain>
    </source>
</reference>